<dbReference type="SUPFAM" id="SSF50156">
    <property type="entry name" value="PDZ domain-like"/>
    <property type="match status" value="3"/>
</dbReference>
<feature type="region of interest" description="Disordered" evidence="1">
    <location>
        <begin position="524"/>
        <end position="766"/>
    </location>
</feature>
<protein>
    <submittedName>
        <fullName evidence="4">Membrane-associated guanylate kinase, WW and PDZ domain-containing protein 2-like</fullName>
    </submittedName>
</protein>
<evidence type="ECO:0000313" key="4">
    <source>
        <dbReference type="RefSeq" id="XP_008304797.1"/>
    </source>
</evidence>
<feature type="compositionally biased region" description="Pro residues" evidence="1">
    <location>
        <begin position="565"/>
        <end position="575"/>
    </location>
</feature>
<feature type="compositionally biased region" description="Polar residues" evidence="1">
    <location>
        <begin position="673"/>
        <end position="686"/>
    </location>
</feature>
<feature type="compositionally biased region" description="Basic and acidic residues" evidence="1">
    <location>
        <begin position="659"/>
        <end position="672"/>
    </location>
</feature>
<dbReference type="Pfam" id="PF00595">
    <property type="entry name" value="PDZ"/>
    <property type="match status" value="3"/>
</dbReference>
<dbReference type="RefSeq" id="XP_008304797.1">
    <property type="nucleotide sequence ID" value="XM_008306575.1"/>
</dbReference>
<feature type="compositionally biased region" description="Low complexity" evidence="1">
    <location>
        <begin position="548"/>
        <end position="564"/>
    </location>
</feature>
<dbReference type="PANTHER" id="PTHR10316:SF27">
    <property type="entry name" value="MEMBRANE-ASSOCIATED GUANYLATE KINASE, WW AND PDZ DOMAIN-CONTAINING PROTEIN 2"/>
    <property type="match status" value="1"/>
</dbReference>
<accession>A0A9Y4NWB5</accession>
<dbReference type="FunFam" id="2.30.42.10:FF:000113">
    <property type="entry name" value="Membrane associated guanylate kinase, WW and PDZ domain containing 2"/>
    <property type="match status" value="1"/>
</dbReference>
<name>A0A9Y4NWB5_9TELE</name>
<evidence type="ECO:0000313" key="3">
    <source>
        <dbReference type="Proteomes" id="UP000694891"/>
    </source>
</evidence>
<dbReference type="GO" id="GO:0007165">
    <property type="term" value="P:signal transduction"/>
    <property type="evidence" value="ECO:0007669"/>
    <property type="project" value="TreeGrafter"/>
</dbReference>
<dbReference type="Proteomes" id="UP000694891">
    <property type="component" value="Unplaced"/>
</dbReference>
<dbReference type="SMART" id="SM00228">
    <property type="entry name" value="PDZ"/>
    <property type="match status" value="3"/>
</dbReference>
<keyword evidence="3" id="KW-1185">Reference proteome</keyword>
<dbReference type="InterPro" id="IPR036034">
    <property type="entry name" value="PDZ_sf"/>
</dbReference>
<dbReference type="GeneID" id="103376204"/>
<proteinExistence type="predicted"/>
<sequence length="766" mass="83184">MSAYEQCLYILHCLWGLSVSFYPEPGQPRTVFSVDSSGTEFQDIEVHLRRQKSGFGFRVLGGDEAGQPILIGAIIEKSPADLDGRLRPGDELLFVDGIPVMGKPHRYVIDLMHGAARNGQVNLVIRRRVQAAGESCPENGRSPGSVSTQHSSPRSDFTYGNSTSTTQPPNAGMGNATATSDGTLTPNTQPSDVIINRKESEGFGFVIISSLNRPEAAATNTVPHKIGRIIEGSPADRCGKLKVGDRILAVNSQSIVNMPHADIVKLIKDAGLSVTLRIIPQEEISNPPSAPSSEKQSPMAQQHSPKTQPNTAASQSNQAATEPNTSVGQPNPMPHQSPVTQLPAPPPQTYTHEGSYRSEVKARQDVKPDIRQPPFTDYRQPPVDYRHPPVADYRQPPTLDYRHPPLLDYRQLATDARQFAIPDYRMPPVQLSQDFDFFTVELEKSVKGFGFSIRGGREYKMDLFVLRLAEDGPAIRNGRMRVGDQIIEINGESTRDMTHARAIELIKSGGRRVRLLLKRGTGQVPEYDNAAPWDARPSASPSLSEVAPPIDSLSMSSPSSHLAPAPDPPHLPPQDVPRDPVARDSRTERPKSPQKAELLNPDPTGQGRRVATTGGSGRAKKEGGRSTHKGHRMQPAADGEGGKEGQSGEPKPSRSTRGRSKERNTGDTREPTHSPSGSKLPHTNGNSREDAERWSGGKQVEPEQGKPRPREPDRGQGESRPSLPSKSTSSGIAAGRKVTVSPGPWKIPGSDKLPSTLRTGTSRLSR</sequence>
<reference evidence="4" key="1">
    <citation type="submission" date="2025-08" db="UniProtKB">
        <authorList>
            <consortium name="RefSeq"/>
        </authorList>
    </citation>
    <scope>IDENTIFICATION</scope>
</reference>
<dbReference type="PANTHER" id="PTHR10316">
    <property type="entry name" value="MEMBRANE ASSOCIATED GUANYLATE KINASE-RELATED"/>
    <property type="match status" value="1"/>
</dbReference>
<feature type="compositionally biased region" description="Polar residues" evidence="1">
    <location>
        <begin position="176"/>
        <end position="188"/>
    </location>
</feature>
<feature type="domain" description="PDZ" evidence="2">
    <location>
        <begin position="439"/>
        <end position="521"/>
    </location>
</feature>
<evidence type="ECO:0000256" key="1">
    <source>
        <dbReference type="SAM" id="MobiDB-lite"/>
    </source>
</evidence>
<feature type="compositionally biased region" description="Basic and acidic residues" evidence="1">
    <location>
        <begin position="354"/>
        <end position="370"/>
    </location>
</feature>
<dbReference type="Gene3D" id="2.30.42.10">
    <property type="match status" value="3"/>
</dbReference>
<feature type="compositionally biased region" description="Polar residues" evidence="1">
    <location>
        <begin position="283"/>
        <end position="329"/>
    </location>
</feature>
<dbReference type="GO" id="GO:0043113">
    <property type="term" value="P:receptor clustering"/>
    <property type="evidence" value="ECO:0007669"/>
    <property type="project" value="TreeGrafter"/>
</dbReference>
<feature type="domain" description="PDZ" evidence="2">
    <location>
        <begin position="192"/>
        <end position="282"/>
    </location>
</feature>
<dbReference type="GO" id="GO:0005886">
    <property type="term" value="C:plasma membrane"/>
    <property type="evidence" value="ECO:0007669"/>
    <property type="project" value="GOC"/>
</dbReference>
<feature type="compositionally biased region" description="Polar residues" evidence="1">
    <location>
        <begin position="142"/>
        <end position="169"/>
    </location>
</feature>
<dbReference type="GO" id="GO:0030159">
    <property type="term" value="F:signaling receptor complex adaptor activity"/>
    <property type="evidence" value="ECO:0007669"/>
    <property type="project" value="TreeGrafter"/>
</dbReference>
<gene>
    <name evidence="4" type="primary">LOC103376204</name>
</gene>
<evidence type="ECO:0000259" key="2">
    <source>
        <dbReference type="PROSITE" id="PS50106"/>
    </source>
</evidence>
<dbReference type="GO" id="GO:0005911">
    <property type="term" value="C:cell-cell junction"/>
    <property type="evidence" value="ECO:0007669"/>
    <property type="project" value="TreeGrafter"/>
</dbReference>
<dbReference type="InterPro" id="IPR001478">
    <property type="entry name" value="PDZ"/>
</dbReference>
<feature type="compositionally biased region" description="Basic and acidic residues" evidence="1">
    <location>
        <begin position="576"/>
        <end position="591"/>
    </location>
</feature>
<dbReference type="CDD" id="cd06734">
    <property type="entry name" value="PDZ4_MAGI-1_3-like"/>
    <property type="match status" value="1"/>
</dbReference>
<feature type="region of interest" description="Disordered" evidence="1">
    <location>
        <begin position="133"/>
        <end position="188"/>
    </location>
</feature>
<dbReference type="GO" id="GO:0031697">
    <property type="term" value="F:beta-1 adrenergic receptor binding"/>
    <property type="evidence" value="ECO:0007669"/>
    <property type="project" value="TreeGrafter"/>
</dbReference>
<dbReference type="PROSITE" id="PS50106">
    <property type="entry name" value="PDZ"/>
    <property type="match status" value="3"/>
</dbReference>
<dbReference type="GO" id="GO:0070699">
    <property type="term" value="F:type II activin receptor binding"/>
    <property type="evidence" value="ECO:0007669"/>
    <property type="project" value="TreeGrafter"/>
</dbReference>
<feature type="region of interest" description="Disordered" evidence="1">
    <location>
        <begin position="283"/>
        <end position="404"/>
    </location>
</feature>
<feature type="compositionally biased region" description="Basic and acidic residues" evidence="1">
    <location>
        <begin position="687"/>
        <end position="717"/>
    </location>
</feature>
<dbReference type="GO" id="GO:0030425">
    <property type="term" value="C:dendrite"/>
    <property type="evidence" value="ECO:0007669"/>
    <property type="project" value="TreeGrafter"/>
</dbReference>
<dbReference type="FunFam" id="2.30.42.10:FF:000006">
    <property type="entry name" value="Membrane associated guanylate kinase, WW and PDZ domain containing 1"/>
    <property type="match status" value="1"/>
</dbReference>
<dbReference type="AlphaFoldDB" id="A0A9Y4NWB5"/>
<dbReference type="GO" id="GO:0005737">
    <property type="term" value="C:cytoplasm"/>
    <property type="evidence" value="ECO:0007669"/>
    <property type="project" value="TreeGrafter"/>
</dbReference>
<dbReference type="CDD" id="cd06735">
    <property type="entry name" value="PDZ5_MAGI-1_3-like"/>
    <property type="match status" value="1"/>
</dbReference>
<dbReference type="GO" id="GO:0046332">
    <property type="term" value="F:SMAD binding"/>
    <property type="evidence" value="ECO:0007669"/>
    <property type="project" value="TreeGrafter"/>
</dbReference>
<feature type="compositionally biased region" description="Low complexity" evidence="1">
    <location>
        <begin position="719"/>
        <end position="730"/>
    </location>
</feature>
<organism evidence="3 4">
    <name type="scientific">Stegastes partitus</name>
    <name type="common">bicolor damselfish</name>
    <dbReference type="NCBI Taxonomy" id="144197"/>
    <lineage>
        <taxon>Eukaryota</taxon>
        <taxon>Metazoa</taxon>
        <taxon>Chordata</taxon>
        <taxon>Craniata</taxon>
        <taxon>Vertebrata</taxon>
        <taxon>Euteleostomi</taxon>
        <taxon>Actinopterygii</taxon>
        <taxon>Neopterygii</taxon>
        <taxon>Teleostei</taxon>
        <taxon>Neoteleostei</taxon>
        <taxon>Acanthomorphata</taxon>
        <taxon>Ovalentaria</taxon>
        <taxon>Pomacentridae</taxon>
        <taxon>Stegastes</taxon>
    </lineage>
</organism>
<feature type="compositionally biased region" description="Polar residues" evidence="1">
    <location>
        <begin position="756"/>
        <end position="766"/>
    </location>
</feature>
<feature type="domain" description="PDZ" evidence="2">
    <location>
        <begin position="45"/>
        <end position="127"/>
    </location>
</feature>
<dbReference type="CDD" id="cd06733">
    <property type="entry name" value="PDZ3_MAGI-1_3-like"/>
    <property type="match status" value="1"/>
</dbReference>
<dbReference type="FunFam" id="2.30.42.10:FF:000150">
    <property type="entry name" value="Membrane associated guanylate kinase, WW and PDZ domain containing 2"/>
    <property type="match status" value="1"/>
</dbReference>